<comment type="caution">
    <text evidence="1">The sequence shown here is derived from an EMBL/GenBank/DDBJ whole genome shotgun (WGS) entry which is preliminary data.</text>
</comment>
<evidence type="ECO:0000313" key="2">
    <source>
        <dbReference type="Proteomes" id="UP000290289"/>
    </source>
</evidence>
<dbReference type="Proteomes" id="UP000290289">
    <property type="component" value="Chromosome 5"/>
</dbReference>
<keyword evidence="2" id="KW-1185">Reference proteome</keyword>
<gene>
    <name evidence="1" type="ORF">DVH24_037911</name>
</gene>
<organism evidence="1 2">
    <name type="scientific">Malus domestica</name>
    <name type="common">Apple</name>
    <name type="synonym">Pyrus malus</name>
    <dbReference type="NCBI Taxonomy" id="3750"/>
    <lineage>
        <taxon>Eukaryota</taxon>
        <taxon>Viridiplantae</taxon>
        <taxon>Streptophyta</taxon>
        <taxon>Embryophyta</taxon>
        <taxon>Tracheophyta</taxon>
        <taxon>Spermatophyta</taxon>
        <taxon>Magnoliopsida</taxon>
        <taxon>eudicotyledons</taxon>
        <taxon>Gunneridae</taxon>
        <taxon>Pentapetalae</taxon>
        <taxon>rosids</taxon>
        <taxon>fabids</taxon>
        <taxon>Rosales</taxon>
        <taxon>Rosaceae</taxon>
        <taxon>Amygdaloideae</taxon>
        <taxon>Maleae</taxon>
        <taxon>Malus</taxon>
    </lineage>
</organism>
<reference evidence="1 2" key="1">
    <citation type="submission" date="2018-10" db="EMBL/GenBank/DDBJ databases">
        <title>A high-quality apple genome assembly.</title>
        <authorList>
            <person name="Hu J."/>
        </authorList>
    </citation>
    <scope>NUCLEOTIDE SEQUENCE [LARGE SCALE GENOMIC DNA]</scope>
    <source>
        <strain evidence="2">cv. HFTH1</strain>
        <tissue evidence="1">Young leaf</tissue>
    </source>
</reference>
<protein>
    <submittedName>
        <fullName evidence="1">Uncharacterized protein</fullName>
    </submittedName>
</protein>
<name>A0A498K3S7_MALDO</name>
<accession>A0A498K3S7</accession>
<dbReference type="EMBL" id="RDQH01000331">
    <property type="protein sequence ID" value="RXI00363.1"/>
    <property type="molecule type" value="Genomic_DNA"/>
</dbReference>
<proteinExistence type="predicted"/>
<evidence type="ECO:0000313" key="1">
    <source>
        <dbReference type="EMBL" id="RXI00363.1"/>
    </source>
</evidence>
<dbReference type="AlphaFoldDB" id="A0A498K3S7"/>
<sequence length="81" mass="9199">MERLLPSLEPETYRSWAKALAIAPSATSKKSYPVHKASALRRVWESLTPIYGEATPKSRTRDLPLMDEGTCHRTKCDLLRN</sequence>